<organism evidence="2 3">
    <name type="scientific">Paenibacillus pasadenensis</name>
    <dbReference type="NCBI Taxonomy" id="217090"/>
    <lineage>
        <taxon>Bacteria</taxon>
        <taxon>Bacillati</taxon>
        <taxon>Bacillota</taxon>
        <taxon>Bacilli</taxon>
        <taxon>Bacillales</taxon>
        <taxon>Paenibacillaceae</taxon>
        <taxon>Paenibacillus</taxon>
    </lineage>
</organism>
<feature type="transmembrane region" description="Helical" evidence="1">
    <location>
        <begin position="73"/>
        <end position="91"/>
    </location>
</feature>
<feature type="transmembrane region" description="Helical" evidence="1">
    <location>
        <begin position="447"/>
        <end position="467"/>
    </location>
</feature>
<feature type="transmembrane region" description="Helical" evidence="1">
    <location>
        <begin position="271"/>
        <end position="292"/>
    </location>
</feature>
<feature type="transmembrane region" description="Helical" evidence="1">
    <location>
        <begin position="132"/>
        <end position="157"/>
    </location>
</feature>
<dbReference type="PANTHER" id="PTHR37422">
    <property type="entry name" value="TEICHURONIC ACID BIOSYNTHESIS PROTEIN TUAE"/>
    <property type="match status" value="1"/>
</dbReference>
<keyword evidence="1" id="KW-1133">Transmembrane helix</keyword>
<dbReference type="InterPro" id="IPR051533">
    <property type="entry name" value="WaaL-like"/>
</dbReference>
<feature type="transmembrane region" description="Helical" evidence="1">
    <location>
        <begin position="177"/>
        <end position="202"/>
    </location>
</feature>
<keyword evidence="1" id="KW-0812">Transmembrane</keyword>
<protein>
    <submittedName>
        <fullName evidence="2">TPR-repeat-containing protein</fullName>
    </submittedName>
</protein>
<dbReference type="RefSeq" id="WP_180968394.1">
    <property type="nucleotide sequence ID" value="NZ_NFEZ01000003.1"/>
</dbReference>
<dbReference type="AlphaFoldDB" id="A0A2N5NAM9"/>
<keyword evidence="3" id="KW-1185">Reference proteome</keyword>
<gene>
    <name evidence="2" type="ORF">B8V81_1588</name>
</gene>
<feature type="transmembrane region" description="Helical" evidence="1">
    <location>
        <begin position="304"/>
        <end position="321"/>
    </location>
</feature>
<dbReference type="Proteomes" id="UP000234789">
    <property type="component" value="Unassembled WGS sequence"/>
</dbReference>
<dbReference type="EMBL" id="NFEZ01000003">
    <property type="protein sequence ID" value="PLT47364.1"/>
    <property type="molecule type" value="Genomic_DNA"/>
</dbReference>
<evidence type="ECO:0000256" key="1">
    <source>
        <dbReference type="SAM" id="Phobius"/>
    </source>
</evidence>
<feature type="transmembrane region" description="Helical" evidence="1">
    <location>
        <begin position="103"/>
        <end position="120"/>
    </location>
</feature>
<reference evidence="2 3" key="1">
    <citation type="submission" date="2017-05" db="EMBL/GenBank/DDBJ databases">
        <title>Functional genome analysis of Paenibacillus pasadenensis strain R16: insights on endophytic life style and antifungal activity.</title>
        <authorList>
            <person name="Passera A."/>
            <person name="Marcolungo L."/>
            <person name="Casati P."/>
            <person name="Brasca M."/>
            <person name="Quaglino F."/>
            <person name="Delledonne M."/>
        </authorList>
    </citation>
    <scope>NUCLEOTIDE SEQUENCE [LARGE SCALE GENOMIC DNA]</scope>
    <source>
        <strain evidence="2 3">R16</strain>
    </source>
</reference>
<comment type="caution">
    <text evidence="2">The sequence shown here is derived from an EMBL/GenBank/DDBJ whole genome shotgun (WGS) entry which is preliminary data.</text>
</comment>
<proteinExistence type="predicted"/>
<dbReference type="PANTHER" id="PTHR37422:SF23">
    <property type="entry name" value="TEICHURONIC ACID BIOSYNTHESIS PROTEIN TUAE"/>
    <property type="match status" value="1"/>
</dbReference>
<keyword evidence="1" id="KW-0472">Membrane</keyword>
<sequence length="518" mass="53120">MLAGRADTGLRLARAAGLALLLSAAFRRSGWFFDRDGHGFVALLAAFGLAAFLRGDPGGWRLAQGSRGGRLPLAAACCIGLALLYAARSLGSPVSVQGSVEEALRWLSFGSLALVLAAWQRKERRPESAVSAAAWALQGFSAFAAASSLAAWCGWIVGPDFMLRTADGRLSATGARLAGYLQYSNALGAFAAALLAWQWLVLARSGSPRLRRSAAWLAPPCLAVLLLSESRGALLALLAAAVPGLLLARRLSSRAEPGPGRPALRAERLRWLLAAWSSLPGAVALVAIARFRERATEAALAQDAAVWLALLAASAAGAVWIEHTMAPSSERLSQPATASAAGPAAVLHAGIRSAAVLLLGAAAALSLSRGGGWDRFDPAEPTSAATGASRLLLYRDGWAAARESWLFGYGARAWELLRGSFQSAPYAAGEVHSGYLDMLLTAGAPGLALLLALGAALLAAAGAKGALGAVPAASLLLHAAIDVDMCYGAYWLLLLVLSAAGASLAPPASAARTEGGDG</sequence>
<feature type="transmembrane region" description="Helical" evidence="1">
    <location>
        <begin position="487"/>
        <end position="505"/>
    </location>
</feature>
<feature type="transmembrane region" description="Helical" evidence="1">
    <location>
        <begin position="341"/>
        <end position="365"/>
    </location>
</feature>
<name>A0A2N5NAM9_9BACL</name>
<evidence type="ECO:0000313" key="2">
    <source>
        <dbReference type="EMBL" id="PLT47364.1"/>
    </source>
</evidence>
<feature type="transmembrane region" description="Helical" evidence="1">
    <location>
        <begin position="37"/>
        <end position="53"/>
    </location>
</feature>
<evidence type="ECO:0000313" key="3">
    <source>
        <dbReference type="Proteomes" id="UP000234789"/>
    </source>
</evidence>
<accession>A0A2N5NAM9</accession>